<reference evidence="1" key="1">
    <citation type="journal article" date="2015" name="PeerJ">
        <title>First genomic representation of candidate bacterial phylum KSB3 points to enhanced environmental sensing as a trigger of wastewater bulking.</title>
        <authorList>
            <person name="Sekiguchi Y."/>
            <person name="Ohashi A."/>
            <person name="Parks D.H."/>
            <person name="Yamauchi T."/>
            <person name="Tyson G.W."/>
            <person name="Hugenholtz P."/>
        </authorList>
    </citation>
    <scope>NUCLEOTIDE SEQUENCE [LARGE SCALE GENOMIC DNA]</scope>
</reference>
<sequence>MQHILVEVQDHEKAQLLYSVLQSLDFVIHISMDDQEILQHVQQDTVDRTEEFFSYAGLWSERDLSVTTLRQQAWPRQFV</sequence>
<proteinExistence type="predicted"/>
<keyword evidence="2" id="KW-1185">Reference proteome</keyword>
<dbReference type="HOGENOM" id="CLU_201161_0_0_0"/>
<dbReference type="AlphaFoldDB" id="A0A0S6W5S0"/>
<evidence type="ECO:0000313" key="1">
    <source>
        <dbReference type="EMBL" id="GAK54965.1"/>
    </source>
</evidence>
<gene>
    <name evidence="1" type="ORF">U27_01796</name>
</gene>
<dbReference type="eggNOG" id="ENOG5033BJE">
    <property type="taxonomic scope" value="Bacteria"/>
</dbReference>
<dbReference type="STRING" id="1499967.U27_01796"/>
<organism evidence="1">
    <name type="scientific">Vecturithrix granuli</name>
    <dbReference type="NCBI Taxonomy" id="1499967"/>
    <lineage>
        <taxon>Bacteria</taxon>
        <taxon>Candidatus Moduliflexota</taxon>
        <taxon>Candidatus Vecturitrichia</taxon>
        <taxon>Candidatus Vecturitrichales</taxon>
        <taxon>Candidatus Vecturitrichaceae</taxon>
        <taxon>Candidatus Vecturithrix</taxon>
    </lineage>
</organism>
<accession>A0A0S6W5S0</accession>
<protein>
    <submittedName>
        <fullName evidence="1">Uncharacterized protein</fullName>
    </submittedName>
</protein>
<dbReference type="Proteomes" id="UP000030661">
    <property type="component" value="Unassembled WGS sequence"/>
</dbReference>
<evidence type="ECO:0000313" key="2">
    <source>
        <dbReference type="Proteomes" id="UP000030661"/>
    </source>
</evidence>
<name>A0A0S6W5S0_VECG1</name>
<dbReference type="EMBL" id="DF820463">
    <property type="protein sequence ID" value="GAK54965.1"/>
    <property type="molecule type" value="Genomic_DNA"/>
</dbReference>